<dbReference type="Proteomes" id="UP000029921">
    <property type="component" value="Unassembled WGS sequence"/>
</dbReference>
<gene>
    <name evidence="1" type="ORF">LS74_010410</name>
</gene>
<comment type="caution">
    <text evidence="1">The sequence shown here is derived from an EMBL/GenBank/DDBJ whole genome shotgun (WGS) entry which is preliminary data.</text>
</comment>
<sequence length="82" mass="9556">MADILTQQEINTLLEIADNMPEVDNLAEKITKLMRERDRLNSDIIDLTFRLQNLGYLWARSESEHKTIDIVKLSTRRIVASK</sequence>
<evidence type="ECO:0000313" key="2">
    <source>
        <dbReference type="Proteomes" id="UP000029921"/>
    </source>
</evidence>
<dbReference type="EMBL" id="JRPE02000027">
    <property type="protein sequence ID" value="TLD91070.1"/>
    <property type="molecule type" value="Genomic_DNA"/>
</dbReference>
<dbReference type="RefSeq" id="WP_034589514.1">
    <property type="nucleotide sequence ID" value="NZ_JRPE02000027.1"/>
</dbReference>
<reference evidence="1 2" key="1">
    <citation type="journal article" date="2014" name="Genome Announc.">
        <title>Draft genome sequences of eight enterohepatic helicobacter species isolated from both laboratory and wild rodents.</title>
        <authorList>
            <person name="Sheh A."/>
            <person name="Shen Z."/>
            <person name="Fox J.G."/>
        </authorList>
    </citation>
    <scope>NUCLEOTIDE SEQUENCE [LARGE SCALE GENOMIC DNA]</scope>
    <source>
        <strain evidence="1 2">MIT 96-1001</strain>
    </source>
</reference>
<name>A0A4U8SVX0_9HELI</name>
<organism evidence="1 2">
    <name type="scientific">Helicobacter magdeburgensis</name>
    <dbReference type="NCBI Taxonomy" id="471858"/>
    <lineage>
        <taxon>Bacteria</taxon>
        <taxon>Pseudomonadati</taxon>
        <taxon>Campylobacterota</taxon>
        <taxon>Epsilonproteobacteria</taxon>
        <taxon>Campylobacterales</taxon>
        <taxon>Helicobacteraceae</taxon>
        <taxon>Helicobacter</taxon>
    </lineage>
</organism>
<keyword evidence="2" id="KW-1185">Reference proteome</keyword>
<evidence type="ECO:0000313" key="1">
    <source>
        <dbReference type="EMBL" id="TLD91070.1"/>
    </source>
</evidence>
<accession>A0A4U8SVX0</accession>
<protein>
    <submittedName>
        <fullName evidence="1">Uncharacterized protein</fullName>
    </submittedName>
</protein>
<dbReference type="AlphaFoldDB" id="A0A4U8SVX0"/>
<proteinExistence type="predicted"/>